<feature type="non-terminal residue" evidence="4">
    <location>
        <position position="123"/>
    </location>
</feature>
<dbReference type="Pfam" id="PF12804">
    <property type="entry name" value="NTP_transf_3"/>
    <property type="match status" value="1"/>
</dbReference>
<evidence type="ECO:0000259" key="3">
    <source>
        <dbReference type="Pfam" id="PF12804"/>
    </source>
</evidence>
<dbReference type="InterPro" id="IPR029044">
    <property type="entry name" value="Nucleotide-diphossugar_trans"/>
</dbReference>
<comment type="caution">
    <text evidence="4">The sequence shown here is derived from an EMBL/GenBank/DDBJ whole genome shotgun (WGS) entry which is preliminary data.</text>
</comment>
<dbReference type="AlphaFoldDB" id="X1D3M3"/>
<proteinExistence type="predicted"/>
<dbReference type="GO" id="GO:0016779">
    <property type="term" value="F:nucleotidyltransferase activity"/>
    <property type="evidence" value="ECO:0007669"/>
    <property type="project" value="UniProtKB-KW"/>
</dbReference>
<reference evidence="4" key="1">
    <citation type="journal article" date="2014" name="Front. Microbiol.">
        <title>High frequency of phylogenetically diverse reductive dehalogenase-homologous genes in deep subseafloor sedimentary metagenomes.</title>
        <authorList>
            <person name="Kawai M."/>
            <person name="Futagami T."/>
            <person name="Toyoda A."/>
            <person name="Takaki Y."/>
            <person name="Nishi S."/>
            <person name="Hori S."/>
            <person name="Arai W."/>
            <person name="Tsubouchi T."/>
            <person name="Morono Y."/>
            <person name="Uchiyama I."/>
            <person name="Ito T."/>
            <person name="Fujiyama A."/>
            <person name="Inagaki F."/>
            <person name="Takami H."/>
        </authorList>
    </citation>
    <scope>NUCLEOTIDE SEQUENCE</scope>
    <source>
        <strain evidence="4">Expedition CK06-06</strain>
    </source>
</reference>
<protein>
    <recommendedName>
        <fullName evidence="3">MobA-like NTP transferase domain-containing protein</fullName>
    </recommendedName>
</protein>
<organism evidence="4">
    <name type="scientific">marine sediment metagenome</name>
    <dbReference type="NCBI Taxonomy" id="412755"/>
    <lineage>
        <taxon>unclassified sequences</taxon>
        <taxon>metagenomes</taxon>
        <taxon>ecological metagenomes</taxon>
    </lineage>
</organism>
<dbReference type="PANTHER" id="PTHR43584">
    <property type="entry name" value="NUCLEOTIDYL TRANSFERASE"/>
    <property type="match status" value="1"/>
</dbReference>
<accession>X1D3M3</accession>
<evidence type="ECO:0000256" key="2">
    <source>
        <dbReference type="ARBA" id="ARBA00022695"/>
    </source>
</evidence>
<evidence type="ECO:0000313" key="4">
    <source>
        <dbReference type="EMBL" id="GAH02855.1"/>
    </source>
</evidence>
<gene>
    <name evidence="4" type="ORF">S01H4_43938</name>
</gene>
<feature type="domain" description="MobA-like NTP transferase" evidence="3">
    <location>
        <begin position="3"/>
        <end position="98"/>
    </location>
</feature>
<name>X1D3M3_9ZZZZ</name>
<keyword evidence="1" id="KW-0808">Transferase</keyword>
<dbReference type="InterPro" id="IPR025877">
    <property type="entry name" value="MobA-like_NTP_Trfase"/>
</dbReference>
<evidence type="ECO:0000256" key="1">
    <source>
        <dbReference type="ARBA" id="ARBA00022679"/>
    </source>
</evidence>
<sequence>MKCLIIAAGKGSRLSLRGDSKPLVPLLEMPLIERVILTAKGAGLSDFYVVTGYNGEKLRKHLDQFSQDKDLKINHLVNEEWEKENGLSVLKAKREMEENFILTINQNFGNIVNIDNFILQVII</sequence>
<dbReference type="PANTHER" id="PTHR43584:SF8">
    <property type="entry name" value="N-ACETYLMURAMATE ALPHA-1-PHOSPHATE URIDYLYLTRANSFERASE"/>
    <property type="match status" value="1"/>
</dbReference>
<dbReference type="EMBL" id="BART01024294">
    <property type="protein sequence ID" value="GAH02855.1"/>
    <property type="molecule type" value="Genomic_DNA"/>
</dbReference>
<dbReference type="InterPro" id="IPR050065">
    <property type="entry name" value="GlmU-like"/>
</dbReference>
<dbReference type="Gene3D" id="3.90.550.10">
    <property type="entry name" value="Spore Coat Polysaccharide Biosynthesis Protein SpsA, Chain A"/>
    <property type="match status" value="1"/>
</dbReference>
<dbReference type="SUPFAM" id="SSF53448">
    <property type="entry name" value="Nucleotide-diphospho-sugar transferases"/>
    <property type="match status" value="1"/>
</dbReference>
<keyword evidence="2" id="KW-0548">Nucleotidyltransferase</keyword>